<accession>A0AAV6INJ9</accession>
<gene>
    <name evidence="1" type="ORF">RHGRI_029079</name>
</gene>
<protein>
    <submittedName>
        <fullName evidence="1">Uncharacterized protein</fullName>
    </submittedName>
</protein>
<evidence type="ECO:0000313" key="1">
    <source>
        <dbReference type="EMBL" id="KAG5528285.1"/>
    </source>
</evidence>
<reference evidence="1" key="1">
    <citation type="submission" date="2020-08" db="EMBL/GenBank/DDBJ databases">
        <title>Plant Genome Project.</title>
        <authorList>
            <person name="Zhang R.-G."/>
        </authorList>
    </citation>
    <scope>NUCLEOTIDE SEQUENCE</scope>
    <source>
        <strain evidence="1">WSP0</strain>
        <tissue evidence="1">Leaf</tissue>
    </source>
</reference>
<comment type="caution">
    <text evidence="1">The sequence shown here is derived from an EMBL/GenBank/DDBJ whole genome shotgun (WGS) entry which is preliminary data.</text>
</comment>
<organism evidence="1 2">
    <name type="scientific">Rhododendron griersonianum</name>
    <dbReference type="NCBI Taxonomy" id="479676"/>
    <lineage>
        <taxon>Eukaryota</taxon>
        <taxon>Viridiplantae</taxon>
        <taxon>Streptophyta</taxon>
        <taxon>Embryophyta</taxon>
        <taxon>Tracheophyta</taxon>
        <taxon>Spermatophyta</taxon>
        <taxon>Magnoliopsida</taxon>
        <taxon>eudicotyledons</taxon>
        <taxon>Gunneridae</taxon>
        <taxon>Pentapetalae</taxon>
        <taxon>asterids</taxon>
        <taxon>Ericales</taxon>
        <taxon>Ericaceae</taxon>
        <taxon>Ericoideae</taxon>
        <taxon>Rhodoreae</taxon>
        <taxon>Rhododendron</taxon>
    </lineage>
</organism>
<evidence type="ECO:0000313" key="2">
    <source>
        <dbReference type="Proteomes" id="UP000823749"/>
    </source>
</evidence>
<dbReference type="AlphaFoldDB" id="A0AAV6INJ9"/>
<dbReference type="EMBL" id="JACTNZ010000010">
    <property type="protein sequence ID" value="KAG5528285.1"/>
    <property type="molecule type" value="Genomic_DNA"/>
</dbReference>
<keyword evidence="2" id="KW-1185">Reference proteome</keyword>
<dbReference type="Proteomes" id="UP000823749">
    <property type="component" value="Chromosome 10"/>
</dbReference>
<sequence length="77" mass="9088">MLRDWITSTGKENGFVIIIKSSERMTKNRRPRMRFACERGGKYTTYWILLCNQQNELDSSYVAICKMLVGFSRIKMD</sequence>
<name>A0AAV6INJ9_9ERIC</name>
<proteinExistence type="predicted"/>